<dbReference type="AlphaFoldDB" id="A0A225VL96"/>
<dbReference type="InterPro" id="IPR003018">
    <property type="entry name" value="GAF"/>
</dbReference>
<dbReference type="STRING" id="4795.A0A225VL96"/>
<evidence type="ECO:0000256" key="1">
    <source>
        <dbReference type="SAM" id="MobiDB-lite"/>
    </source>
</evidence>
<reference evidence="4" key="1">
    <citation type="submission" date="2017-03" db="EMBL/GenBank/DDBJ databases">
        <title>Phytopthora megakarya and P. palmivora, two closely related causual agents of cacao black pod achieved similar genome size and gene model numbers by different mechanisms.</title>
        <authorList>
            <person name="Ali S."/>
            <person name="Shao J."/>
            <person name="Larry D.J."/>
            <person name="Kronmiller B."/>
            <person name="Shen D."/>
            <person name="Strem M.D."/>
            <person name="Melnick R.L."/>
            <person name="Guiltinan M.J."/>
            <person name="Tyler B.M."/>
            <person name="Meinhardt L.W."/>
            <person name="Bailey B.A."/>
        </authorList>
    </citation>
    <scope>NUCLEOTIDE SEQUENCE [LARGE SCALE GENOMIC DNA]</scope>
    <source>
        <strain evidence="4">zdho120</strain>
    </source>
</reference>
<name>A0A225VL96_9STRA</name>
<feature type="compositionally biased region" description="Low complexity" evidence="1">
    <location>
        <begin position="382"/>
        <end position="404"/>
    </location>
</feature>
<dbReference type="PANTHER" id="PTHR43102:SF2">
    <property type="entry name" value="GAF DOMAIN-CONTAINING PROTEIN"/>
    <property type="match status" value="1"/>
</dbReference>
<feature type="compositionally biased region" description="Polar residues" evidence="1">
    <location>
        <begin position="408"/>
        <end position="419"/>
    </location>
</feature>
<sequence length="544" mass="60855">MVTRTRRPRGLSANHVNEEERLQTIMTDKSTLSSVRLLGKENWVKMEERPNCFYCARKFRPVSVTPTLEVTARLCFDCIDKAMLLAESETIDSNAPVIEPAESIEEETVEFVIDKTKYEGTKTHRDSLQTTSTSTSFCSRFSDFSGCDNWSDADSDATEVIEFLPEQDQLEIYEARRHEILHQFKVLDTEPEKEYDAVCELVRQVLGCNVAAVAFMDQTRQWYKARHGIAQAELPREIAFCSQVLQTPLPTIVMDTTKDPRFNQNPLVTGSANIRFYATTPICDPTTGIIIGSIFVMDPKPKQKLPLRAMEVLSYASSAIEKLLQGESSIRVPLAMKQKRHSTAGLAKRRESLPPFPEIRAASLQSVPEEIEDGDFRITQPRSNASSVSSNSSIRSSQQGSLRRSGPKTPSSDPNSPTKYQLLDPNARLTSSASTKTSSSSNLKLSITDLVSPEPKNITPSQRTAPVQLQRLDSSCIELFHRITSTQQLLAQQHDTLLATLTQHSSRISSIEQTVDRIEVILSMQRTQSMPHLTSSAARRPVDM</sequence>
<feature type="compositionally biased region" description="Low complexity" evidence="1">
    <location>
        <begin position="429"/>
        <end position="443"/>
    </location>
</feature>
<evidence type="ECO:0000259" key="2">
    <source>
        <dbReference type="Pfam" id="PF01590"/>
    </source>
</evidence>
<dbReference type="OrthoDB" id="303614at2759"/>
<keyword evidence="4" id="KW-1185">Reference proteome</keyword>
<dbReference type="EMBL" id="NBNE01004109">
    <property type="protein sequence ID" value="OWZ06112.1"/>
    <property type="molecule type" value="Genomic_DNA"/>
</dbReference>
<gene>
    <name evidence="3" type="ORF">PHMEG_00021681</name>
</gene>
<dbReference type="InterPro" id="IPR029016">
    <property type="entry name" value="GAF-like_dom_sf"/>
</dbReference>
<dbReference type="PANTHER" id="PTHR43102">
    <property type="entry name" value="SLR1143 PROTEIN"/>
    <property type="match status" value="1"/>
</dbReference>
<dbReference type="Proteomes" id="UP000198211">
    <property type="component" value="Unassembled WGS sequence"/>
</dbReference>
<organism evidence="3 4">
    <name type="scientific">Phytophthora megakarya</name>
    <dbReference type="NCBI Taxonomy" id="4795"/>
    <lineage>
        <taxon>Eukaryota</taxon>
        <taxon>Sar</taxon>
        <taxon>Stramenopiles</taxon>
        <taxon>Oomycota</taxon>
        <taxon>Peronosporomycetes</taxon>
        <taxon>Peronosporales</taxon>
        <taxon>Peronosporaceae</taxon>
        <taxon>Phytophthora</taxon>
    </lineage>
</organism>
<feature type="region of interest" description="Disordered" evidence="1">
    <location>
        <begin position="375"/>
        <end position="443"/>
    </location>
</feature>
<dbReference type="SUPFAM" id="SSF55781">
    <property type="entry name" value="GAF domain-like"/>
    <property type="match status" value="1"/>
</dbReference>
<feature type="domain" description="GAF" evidence="2">
    <location>
        <begin position="191"/>
        <end position="308"/>
    </location>
</feature>
<dbReference type="Gene3D" id="3.30.450.40">
    <property type="match status" value="1"/>
</dbReference>
<dbReference type="Pfam" id="PF01590">
    <property type="entry name" value="GAF"/>
    <property type="match status" value="1"/>
</dbReference>
<evidence type="ECO:0000313" key="4">
    <source>
        <dbReference type="Proteomes" id="UP000198211"/>
    </source>
</evidence>
<comment type="caution">
    <text evidence="3">The sequence shown here is derived from an EMBL/GenBank/DDBJ whole genome shotgun (WGS) entry which is preliminary data.</text>
</comment>
<accession>A0A225VL96</accession>
<protein>
    <recommendedName>
        <fullName evidence="2">GAF domain-containing protein</fullName>
    </recommendedName>
</protein>
<evidence type="ECO:0000313" key="3">
    <source>
        <dbReference type="EMBL" id="OWZ06112.1"/>
    </source>
</evidence>
<proteinExistence type="predicted"/>